<dbReference type="CDD" id="cd17330">
    <property type="entry name" value="MFS_SLC46_TetA_like"/>
    <property type="match status" value="1"/>
</dbReference>
<protein>
    <submittedName>
        <fullName evidence="9">Major facilitator superfamily domain, general substrate transporter</fullName>
    </submittedName>
</protein>
<dbReference type="GO" id="GO:0016020">
    <property type="term" value="C:membrane"/>
    <property type="evidence" value="ECO:0007669"/>
    <property type="project" value="UniProtKB-SubCell"/>
</dbReference>
<dbReference type="Gene3D" id="1.20.1250.20">
    <property type="entry name" value="MFS general substrate transporter like domains"/>
    <property type="match status" value="1"/>
</dbReference>
<feature type="transmembrane region" description="Helical" evidence="7">
    <location>
        <begin position="443"/>
        <end position="472"/>
    </location>
</feature>
<dbReference type="PROSITE" id="PS50850">
    <property type="entry name" value="MFS"/>
    <property type="match status" value="1"/>
</dbReference>
<dbReference type="PANTHER" id="PTHR23504:SF39">
    <property type="entry name" value="TRANSPORTER, PUTATIVE (AFU_ORTHOLOGUE AFUA_6G03860)-RELATED"/>
    <property type="match status" value="1"/>
</dbReference>
<comment type="caution">
    <text evidence="9">The sequence shown here is derived from an EMBL/GenBank/DDBJ whole genome shotgun (WGS) entry which is preliminary data.</text>
</comment>
<dbReference type="SUPFAM" id="SSF103473">
    <property type="entry name" value="MFS general substrate transporter"/>
    <property type="match status" value="1"/>
</dbReference>
<evidence type="ECO:0000259" key="8">
    <source>
        <dbReference type="PROSITE" id="PS50850"/>
    </source>
</evidence>
<organism evidence="9 10">
    <name type="scientific">Penicillium italicum</name>
    <name type="common">Blue mold</name>
    <dbReference type="NCBI Taxonomy" id="40296"/>
    <lineage>
        <taxon>Eukaryota</taxon>
        <taxon>Fungi</taxon>
        <taxon>Dikarya</taxon>
        <taxon>Ascomycota</taxon>
        <taxon>Pezizomycotina</taxon>
        <taxon>Eurotiomycetes</taxon>
        <taxon>Eurotiomycetidae</taxon>
        <taxon>Eurotiales</taxon>
        <taxon>Aspergillaceae</taxon>
        <taxon>Penicillium</taxon>
    </lineage>
</organism>
<dbReference type="EMBL" id="JQGA01001132">
    <property type="protein sequence ID" value="KGO69606.1"/>
    <property type="molecule type" value="Genomic_DNA"/>
</dbReference>
<keyword evidence="3 7" id="KW-0812">Transmembrane</keyword>
<reference evidence="9 10" key="1">
    <citation type="journal article" date="2015" name="Mol. Plant Microbe Interact.">
        <title>Genome, transcriptome, and functional analyses of Penicillium expansum provide new insights into secondary metabolism and pathogenicity.</title>
        <authorList>
            <person name="Ballester A.R."/>
            <person name="Marcet-Houben M."/>
            <person name="Levin E."/>
            <person name="Sela N."/>
            <person name="Selma-Lazaro C."/>
            <person name="Carmona L."/>
            <person name="Wisniewski M."/>
            <person name="Droby S."/>
            <person name="Gonzalez-Candelas L."/>
            <person name="Gabaldon T."/>
        </authorList>
    </citation>
    <scope>NUCLEOTIDE SEQUENCE [LARGE SCALE GENOMIC DNA]</scope>
    <source>
        <strain evidence="9 10">PHI-1</strain>
    </source>
</reference>
<feature type="transmembrane region" description="Helical" evidence="7">
    <location>
        <begin position="104"/>
        <end position="124"/>
    </location>
</feature>
<keyword evidence="2" id="KW-0813">Transport</keyword>
<feature type="transmembrane region" description="Helical" evidence="7">
    <location>
        <begin position="381"/>
        <end position="402"/>
    </location>
</feature>
<gene>
    <name evidence="9" type="ORF">PITC_000240</name>
</gene>
<dbReference type="InterPro" id="IPR011701">
    <property type="entry name" value="MFS"/>
</dbReference>
<keyword evidence="4 7" id="KW-1133">Transmembrane helix</keyword>
<dbReference type="InterPro" id="IPR001958">
    <property type="entry name" value="Tet-R_TetA/multi-R_MdtG-like"/>
</dbReference>
<proteinExistence type="predicted"/>
<dbReference type="PANTHER" id="PTHR23504">
    <property type="entry name" value="MAJOR FACILITATOR SUPERFAMILY DOMAIN-CONTAINING PROTEIN 10"/>
    <property type="match status" value="1"/>
</dbReference>
<evidence type="ECO:0000256" key="2">
    <source>
        <dbReference type="ARBA" id="ARBA00022448"/>
    </source>
</evidence>
<evidence type="ECO:0000313" key="9">
    <source>
        <dbReference type="EMBL" id="KGO69606.1"/>
    </source>
</evidence>
<feature type="transmembrane region" description="Helical" evidence="7">
    <location>
        <begin position="341"/>
        <end position="361"/>
    </location>
</feature>
<keyword evidence="5 7" id="KW-0472">Membrane</keyword>
<feature type="transmembrane region" description="Helical" evidence="7">
    <location>
        <begin position="520"/>
        <end position="540"/>
    </location>
</feature>
<feature type="region of interest" description="Disordered" evidence="6">
    <location>
        <begin position="549"/>
        <end position="568"/>
    </location>
</feature>
<dbReference type="OrthoDB" id="10262656at2759"/>
<evidence type="ECO:0000256" key="6">
    <source>
        <dbReference type="SAM" id="MobiDB-lite"/>
    </source>
</evidence>
<dbReference type="InterPro" id="IPR036259">
    <property type="entry name" value="MFS_trans_sf"/>
</dbReference>
<dbReference type="PRINTS" id="PR01035">
    <property type="entry name" value="TCRTETA"/>
</dbReference>
<feature type="transmembrane region" description="Helical" evidence="7">
    <location>
        <begin position="136"/>
        <end position="153"/>
    </location>
</feature>
<dbReference type="GO" id="GO:0022857">
    <property type="term" value="F:transmembrane transporter activity"/>
    <property type="evidence" value="ECO:0007669"/>
    <property type="project" value="InterPro"/>
</dbReference>
<dbReference type="HOGENOM" id="CLU_001265_54_6_1"/>
<accession>A0A0A2KRT5</accession>
<feature type="compositionally biased region" description="Polar residues" evidence="6">
    <location>
        <begin position="1"/>
        <end position="22"/>
    </location>
</feature>
<feature type="transmembrane region" description="Helical" evidence="7">
    <location>
        <begin position="479"/>
        <end position="500"/>
    </location>
</feature>
<evidence type="ECO:0000256" key="3">
    <source>
        <dbReference type="ARBA" id="ARBA00022692"/>
    </source>
</evidence>
<evidence type="ECO:0000256" key="4">
    <source>
        <dbReference type="ARBA" id="ARBA00022989"/>
    </source>
</evidence>
<feature type="compositionally biased region" description="Basic and acidic residues" evidence="6">
    <location>
        <begin position="43"/>
        <end position="52"/>
    </location>
</feature>
<feature type="transmembrane region" description="Helical" evidence="7">
    <location>
        <begin position="193"/>
        <end position="217"/>
    </location>
</feature>
<dbReference type="OMA" id="FTWLWQF"/>
<dbReference type="Pfam" id="PF07690">
    <property type="entry name" value="MFS_1"/>
    <property type="match status" value="1"/>
</dbReference>
<dbReference type="PhylomeDB" id="A0A0A2KRT5"/>
<comment type="subcellular location">
    <subcellularLocation>
        <location evidence="1">Membrane</location>
        <topology evidence="1">Multi-pass membrane protein</topology>
    </subcellularLocation>
</comment>
<evidence type="ECO:0000256" key="7">
    <source>
        <dbReference type="SAM" id="Phobius"/>
    </source>
</evidence>
<dbReference type="Proteomes" id="UP000030104">
    <property type="component" value="Unassembled WGS sequence"/>
</dbReference>
<evidence type="ECO:0000256" key="5">
    <source>
        <dbReference type="ARBA" id="ARBA00023136"/>
    </source>
</evidence>
<feature type="compositionally biased region" description="Polar residues" evidence="6">
    <location>
        <begin position="31"/>
        <end position="42"/>
    </location>
</feature>
<keyword evidence="10" id="KW-1185">Reference proteome</keyword>
<evidence type="ECO:0000313" key="10">
    <source>
        <dbReference type="Proteomes" id="UP000030104"/>
    </source>
</evidence>
<feature type="transmembrane region" description="Helical" evidence="7">
    <location>
        <begin position="229"/>
        <end position="253"/>
    </location>
</feature>
<sequence length="568" mass="61108">MTGSDQASLNRRSSTQHYQTFDTPPPKSRGRPNSGQSESSGDGSHDPHHDTVDTPGKSSPLPKRQMAVLAIIALAEQTALNSISPYLPDMASTFPEVEPTQVGVYVGSIASAFALAQFSTNYFWGWLSDRVGRKPVILLGTFLTALCFVAFGFCKTLVQAIAVQALMGVVNGNQGLVSTCLGEITDRSNQSQAFTYLPVLYGIGGITGPLLGGLLVFETNPFTGNKNPYPYLAPNLVSAVVLLMDFVFTALFLEESLEDADSLPKIGKKVRSLFTWLWQFTGNARHPTYVEVPQAVPYPHSRRDLETEDHDSDLDSASEVSSLHGQHEELSWDEIFTRDTLLLLLTYLIFAFCNVSFNSLFPIFAQANPPAGRSLTPSEIGLAQGFAGIVTIIFQICIFNRLRDKMGNRWSYRAGLFGFVISFILLPFIGYKSETSKGLTGKSAIMAAELCLVLLIKTIASVGGLTSALLLVTNSAPNHAVLGALNGLAQTLSAAGRAVGPFLSGGLFSLTSKIQPKGEALAFGVFGVVSFIGFIMSFGIRGRALEAEGWGEDSDDGDKSDDDEPSVV</sequence>
<feature type="domain" description="Major facilitator superfamily (MFS) profile" evidence="8">
    <location>
        <begin position="65"/>
        <end position="545"/>
    </location>
</feature>
<dbReference type="InterPro" id="IPR020846">
    <property type="entry name" value="MFS_dom"/>
</dbReference>
<feature type="region of interest" description="Disordered" evidence="6">
    <location>
        <begin position="1"/>
        <end position="61"/>
    </location>
</feature>
<feature type="transmembrane region" description="Helical" evidence="7">
    <location>
        <begin position="414"/>
        <end position="431"/>
    </location>
</feature>
<evidence type="ECO:0000256" key="1">
    <source>
        <dbReference type="ARBA" id="ARBA00004141"/>
    </source>
</evidence>
<name>A0A0A2KRT5_PENIT</name>
<dbReference type="AlphaFoldDB" id="A0A0A2KRT5"/>